<dbReference type="SUPFAM" id="SSF52374">
    <property type="entry name" value="Nucleotidylyl transferase"/>
    <property type="match status" value="1"/>
</dbReference>
<comment type="caution">
    <text evidence="11">The sequence shown here is derived from an EMBL/GenBank/DDBJ whole genome shotgun (WGS) entry which is preliminary data.</text>
</comment>
<keyword evidence="2 9" id="KW-0808">Transferase</keyword>
<keyword evidence="1 9" id="KW-0963">Cytoplasm</keyword>
<dbReference type="CDD" id="cd02163">
    <property type="entry name" value="PPAT"/>
    <property type="match status" value="1"/>
</dbReference>
<dbReference type="Proteomes" id="UP000231343">
    <property type="component" value="Unassembled WGS sequence"/>
</dbReference>
<keyword evidence="5 9" id="KW-0067">ATP-binding</keyword>
<dbReference type="InterPro" id="IPR014729">
    <property type="entry name" value="Rossmann-like_a/b/a_fold"/>
</dbReference>
<keyword evidence="6 9" id="KW-0460">Magnesium</keyword>
<comment type="subcellular location">
    <subcellularLocation>
        <location evidence="9">Cytoplasm</location>
    </subcellularLocation>
</comment>
<comment type="function">
    <text evidence="9">Reversibly transfers an adenylyl group from ATP to 4'-phosphopantetheine, yielding dephospho-CoA (dPCoA) and pyrophosphate.</text>
</comment>
<evidence type="ECO:0000256" key="6">
    <source>
        <dbReference type="ARBA" id="ARBA00022842"/>
    </source>
</evidence>
<evidence type="ECO:0000256" key="8">
    <source>
        <dbReference type="ARBA" id="ARBA00029346"/>
    </source>
</evidence>
<sequence>MKTAIYPGSFDPITNGHLDIIKRASELFDRVIVAVIKNPSKKSQFSLADRVEMIKKCVPGVIVESFDGLLVEYARQKGAKTIVRGLRAVSDFDYEFQMALTNRKMAPTIETIFLMTDYRYSYLSSSFVKQIAALGGDVSELVPAPVAKKLKKRGE</sequence>
<dbReference type="EMBL" id="PEYM01000066">
    <property type="protein sequence ID" value="PIS29980.1"/>
    <property type="molecule type" value="Genomic_DNA"/>
</dbReference>
<comment type="catalytic activity">
    <reaction evidence="8 9">
        <text>(R)-4'-phosphopantetheine + ATP + H(+) = 3'-dephospho-CoA + diphosphate</text>
        <dbReference type="Rhea" id="RHEA:19801"/>
        <dbReference type="ChEBI" id="CHEBI:15378"/>
        <dbReference type="ChEBI" id="CHEBI:30616"/>
        <dbReference type="ChEBI" id="CHEBI:33019"/>
        <dbReference type="ChEBI" id="CHEBI:57328"/>
        <dbReference type="ChEBI" id="CHEBI:61723"/>
        <dbReference type="EC" id="2.7.7.3"/>
    </reaction>
</comment>
<feature type="binding site" evidence="9">
    <location>
        <begin position="9"/>
        <end position="10"/>
    </location>
    <ligand>
        <name>ATP</name>
        <dbReference type="ChEBI" id="CHEBI:30616"/>
    </ligand>
</feature>
<keyword evidence="3 9" id="KW-0548">Nucleotidyltransferase</keyword>
<dbReference type="InterPro" id="IPR004821">
    <property type="entry name" value="Cyt_trans-like"/>
</dbReference>
<dbReference type="NCBIfam" id="TIGR01510">
    <property type="entry name" value="coaD_prev_kdtB"/>
    <property type="match status" value="1"/>
</dbReference>
<feature type="binding site" evidence="9">
    <location>
        <position position="84"/>
    </location>
    <ligand>
        <name>substrate</name>
    </ligand>
</feature>
<evidence type="ECO:0000256" key="2">
    <source>
        <dbReference type="ARBA" id="ARBA00022679"/>
    </source>
</evidence>
<reference evidence="11 12" key="1">
    <citation type="submission" date="2017-09" db="EMBL/GenBank/DDBJ databases">
        <title>Depth-based differentiation of microbial function through sediment-hosted aquifers and enrichment of novel symbionts in the deep terrestrial subsurface.</title>
        <authorList>
            <person name="Probst A.J."/>
            <person name="Ladd B."/>
            <person name="Jarett J.K."/>
            <person name="Geller-Mcgrath D.E."/>
            <person name="Sieber C.M."/>
            <person name="Emerson J.B."/>
            <person name="Anantharaman K."/>
            <person name="Thomas B.C."/>
            <person name="Malmstrom R."/>
            <person name="Stieglmeier M."/>
            <person name="Klingl A."/>
            <person name="Woyke T."/>
            <person name="Ryan C.M."/>
            <person name="Banfield J.F."/>
        </authorList>
    </citation>
    <scope>NUCLEOTIDE SEQUENCE [LARGE SCALE GENOMIC DNA]</scope>
    <source>
        <strain evidence="11">CG08_land_8_20_14_0_20_45_16</strain>
    </source>
</reference>
<evidence type="ECO:0000256" key="7">
    <source>
        <dbReference type="ARBA" id="ARBA00022993"/>
    </source>
</evidence>
<dbReference type="PANTHER" id="PTHR21342">
    <property type="entry name" value="PHOSPHOPANTETHEINE ADENYLYLTRANSFERASE"/>
    <property type="match status" value="1"/>
</dbReference>
<dbReference type="InterPro" id="IPR001980">
    <property type="entry name" value="PPAT"/>
</dbReference>
<feature type="binding site" evidence="9">
    <location>
        <position position="41"/>
    </location>
    <ligand>
        <name>substrate</name>
    </ligand>
</feature>
<name>A0A2H0Y0K9_UNCSA</name>
<feature type="domain" description="Cytidyltransferase-like" evidence="10">
    <location>
        <begin position="5"/>
        <end position="130"/>
    </location>
</feature>
<comment type="similarity">
    <text evidence="9">Belongs to the bacterial CoaD family.</text>
</comment>
<dbReference type="EC" id="2.7.7.3" evidence="9"/>
<dbReference type="Pfam" id="PF01467">
    <property type="entry name" value="CTP_transf_like"/>
    <property type="match status" value="1"/>
</dbReference>
<dbReference type="UniPathway" id="UPA00241">
    <property type="reaction ID" value="UER00355"/>
</dbReference>
<dbReference type="NCBIfam" id="TIGR00125">
    <property type="entry name" value="cyt_tran_rel"/>
    <property type="match status" value="1"/>
</dbReference>
<keyword evidence="4 9" id="KW-0547">Nucleotide-binding</keyword>
<evidence type="ECO:0000256" key="9">
    <source>
        <dbReference type="HAMAP-Rule" id="MF_00151"/>
    </source>
</evidence>
<feature type="binding site" evidence="9">
    <location>
        <position position="95"/>
    </location>
    <ligand>
        <name>ATP</name>
        <dbReference type="ChEBI" id="CHEBI:30616"/>
    </ligand>
</feature>
<dbReference type="GO" id="GO:0005524">
    <property type="term" value="F:ATP binding"/>
    <property type="evidence" value="ECO:0007669"/>
    <property type="project" value="UniProtKB-KW"/>
</dbReference>
<feature type="site" description="Transition state stabilizer" evidence="9">
    <location>
        <position position="17"/>
    </location>
</feature>
<keyword evidence="7 9" id="KW-0173">Coenzyme A biosynthesis</keyword>
<evidence type="ECO:0000256" key="1">
    <source>
        <dbReference type="ARBA" id="ARBA00022490"/>
    </source>
</evidence>
<evidence type="ECO:0000256" key="5">
    <source>
        <dbReference type="ARBA" id="ARBA00022840"/>
    </source>
</evidence>
<evidence type="ECO:0000313" key="12">
    <source>
        <dbReference type="Proteomes" id="UP000231343"/>
    </source>
</evidence>
<dbReference type="PANTHER" id="PTHR21342:SF1">
    <property type="entry name" value="PHOSPHOPANTETHEINE ADENYLYLTRANSFERASE"/>
    <property type="match status" value="1"/>
</dbReference>
<dbReference type="PRINTS" id="PR01020">
    <property type="entry name" value="LPSBIOSNTHSS"/>
</dbReference>
<evidence type="ECO:0000313" key="11">
    <source>
        <dbReference type="EMBL" id="PIS29980.1"/>
    </source>
</evidence>
<protein>
    <recommendedName>
        <fullName evidence="9">Phosphopantetheine adenylyltransferase</fullName>
        <ecNumber evidence="9">2.7.7.3</ecNumber>
    </recommendedName>
    <alternativeName>
        <fullName evidence="9">Dephospho-CoA pyrophosphorylase</fullName>
    </alternativeName>
    <alternativeName>
        <fullName evidence="9">Pantetheine-phosphate adenylyltransferase</fullName>
        <shortName evidence="9">PPAT</shortName>
    </alternativeName>
</protein>
<feature type="binding site" evidence="9">
    <location>
        <begin position="85"/>
        <end position="87"/>
    </location>
    <ligand>
        <name>ATP</name>
        <dbReference type="ChEBI" id="CHEBI:30616"/>
    </ligand>
</feature>
<dbReference type="GO" id="GO:0004595">
    <property type="term" value="F:pantetheine-phosphate adenylyltransferase activity"/>
    <property type="evidence" value="ECO:0007669"/>
    <property type="project" value="UniProtKB-UniRule"/>
</dbReference>
<organism evidence="11 12">
    <name type="scientific">Candidatus Saganbacteria bacterium CG08_land_8_20_14_0_20_45_16</name>
    <dbReference type="NCBI Taxonomy" id="2014293"/>
    <lineage>
        <taxon>Bacteria</taxon>
        <taxon>Bacillati</taxon>
        <taxon>Saganbacteria</taxon>
    </lineage>
</organism>
<feature type="binding site" evidence="9">
    <location>
        <begin position="120"/>
        <end position="126"/>
    </location>
    <ligand>
        <name>ATP</name>
        <dbReference type="ChEBI" id="CHEBI:30616"/>
    </ligand>
</feature>
<proteinExistence type="inferred from homology"/>
<accession>A0A2H0Y0K9</accession>
<dbReference type="Gene3D" id="3.40.50.620">
    <property type="entry name" value="HUPs"/>
    <property type="match status" value="1"/>
</dbReference>
<feature type="binding site" evidence="9">
    <location>
        <position position="70"/>
    </location>
    <ligand>
        <name>substrate</name>
    </ligand>
</feature>
<dbReference type="GO" id="GO:0015937">
    <property type="term" value="P:coenzyme A biosynthetic process"/>
    <property type="evidence" value="ECO:0007669"/>
    <property type="project" value="UniProtKB-UniRule"/>
</dbReference>
<evidence type="ECO:0000256" key="3">
    <source>
        <dbReference type="ARBA" id="ARBA00022695"/>
    </source>
</evidence>
<feature type="binding site" evidence="9">
    <location>
        <position position="17"/>
    </location>
    <ligand>
        <name>ATP</name>
        <dbReference type="ChEBI" id="CHEBI:30616"/>
    </ligand>
</feature>
<comment type="pathway">
    <text evidence="9">Cofactor biosynthesis; coenzyme A biosynthesis; CoA from (R)-pantothenate: step 4/5.</text>
</comment>
<evidence type="ECO:0000259" key="10">
    <source>
        <dbReference type="Pfam" id="PF01467"/>
    </source>
</evidence>
<evidence type="ECO:0000256" key="4">
    <source>
        <dbReference type="ARBA" id="ARBA00022741"/>
    </source>
</evidence>
<dbReference type="GO" id="GO:0005737">
    <property type="term" value="C:cytoplasm"/>
    <property type="evidence" value="ECO:0007669"/>
    <property type="project" value="UniProtKB-SubCell"/>
</dbReference>
<comment type="subunit">
    <text evidence="9">Homohexamer.</text>
</comment>
<comment type="cofactor">
    <cofactor evidence="9">
        <name>Mg(2+)</name>
        <dbReference type="ChEBI" id="CHEBI:18420"/>
    </cofactor>
</comment>
<dbReference type="HAMAP" id="MF_00151">
    <property type="entry name" value="PPAT_bact"/>
    <property type="match status" value="1"/>
</dbReference>
<feature type="binding site" evidence="9">
    <location>
        <position position="9"/>
    </location>
    <ligand>
        <name>substrate</name>
    </ligand>
</feature>
<dbReference type="AlphaFoldDB" id="A0A2H0Y0K9"/>
<gene>
    <name evidence="9" type="primary">coaD</name>
    <name evidence="11" type="ORF">COT42_03810</name>
</gene>